<name>A0A081K737_9GAMM</name>
<dbReference type="Proteomes" id="UP000027997">
    <property type="component" value="Unassembled WGS sequence"/>
</dbReference>
<evidence type="ECO:0000313" key="2">
    <source>
        <dbReference type="Proteomes" id="UP000027997"/>
    </source>
</evidence>
<comment type="caution">
    <text evidence="1">The sequence shown here is derived from an EMBL/GenBank/DDBJ whole genome shotgun (WGS) entry which is preliminary data.</text>
</comment>
<organism evidence="1 2">
    <name type="scientific">Endozoicomonas elysicola</name>
    <dbReference type="NCBI Taxonomy" id="305900"/>
    <lineage>
        <taxon>Bacteria</taxon>
        <taxon>Pseudomonadati</taxon>
        <taxon>Pseudomonadota</taxon>
        <taxon>Gammaproteobacteria</taxon>
        <taxon>Oceanospirillales</taxon>
        <taxon>Endozoicomonadaceae</taxon>
        <taxon>Endozoicomonas</taxon>
    </lineage>
</organism>
<dbReference type="RefSeq" id="WP_020584543.1">
    <property type="nucleotide sequence ID" value="NZ_JOJP01000001.1"/>
</dbReference>
<dbReference type="PANTHER" id="PTHR17985">
    <property type="entry name" value="SER/THR-RICH PROTEIN T10 IN DGCR REGION"/>
    <property type="match status" value="1"/>
</dbReference>
<evidence type="ECO:0000313" key="1">
    <source>
        <dbReference type="EMBL" id="KEI69963.1"/>
    </source>
</evidence>
<dbReference type="Pfam" id="PF05742">
    <property type="entry name" value="TANGO2"/>
    <property type="match status" value="1"/>
</dbReference>
<dbReference type="EMBL" id="JOJP01000001">
    <property type="protein sequence ID" value="KEI69963.1"/>
    <property type="molecule type" value="Genomic_DNA"/>
</dbReference>
<dbReference type="AlphaFoldDB" id="A0A081K737"/>
<gene>
    <name evidence="1" type="ORF">GV64_03675</name>
</gene>
<protein>
    <submittedName>
        <fullName evidence="1">Uncharacterized protein</fullName>
    </submittedName>
</protein>
<dbReference type="STRING" id="305900.GV64_03675"/>
<dbReference type="InterPro" id="IPR008551">
    <property type="entry name" value="TANGO2"/>
</dbReference>
<dbReference type="eggNOG" id="COG3332">
    <property type="taxonomic scope" value="Bacteria"/>
</dbReference>
<sequence>MCLIVFSWQPDSQYPFILTANRDEFYRRPTQTAGFWKDSPDVFGGRDLEAGGSWMAINKNSRFAAVTNYREVPIPSGLCSRGELVYNFVTGSQPAADYLSSLQQQADQWAGFNLLVMDTTGLYYFSNRARDMPISPLLPGIYGLSNHLLDTPWPKLLRARSSFTETVSQSSPPDSNQLIELMQDSHQPPPEQLPDTGVSKDVERLLSSCFIASEDYGTRNTSVLMMDNRNQLQWIEQGYLPKGAVGERQLFKIKLRQDQLS</sequence>
<keyword evidence="2" id="KW-1185">Reference proteome</keyword>
<dbReference type="PANTHER" id="PTHR17985:SF8">
    <property type="entry name" value="TRANSPORT AND GOLGI ORGANIZATION PROTEIN 2 HOMOLOG"/>
    <property type="match status" value="1"/>
</dbReference>
<reference evidence="1 2" key="1">
    <citation type="submission" date="2014-06" db="EMBL/GenBank/DDBJ databases">
        <title>Whole Genome Sequences of Three Symbiotic Endozoicomonas Bacteria.</title>
        <authorList>
            <person name="Neave M.J."/>
            <person name="Apprill A."/>
            <person name="Voolstra C.R."/>
        </authorList>
    </citation>
    <scope>NUCLEOTIDE SEQUENCE [LARGE SCALE GENOMIC DNA]</scope>
    <source>
        <strain evidence="1 2">DSM 22380</strain>
    </source>
</reference>
<accession>A0A081K737</accession>
<proteinExistence type="predicted"/>